<gene>
    <name evidence="1" type="ORF">CDAR_30891</name>
</gene>
<dbReference type="AlphaFoldDB" id="A0AAV4NUR4"/>
<sequence>MPYSKEDSTSLVRYVLKENGCAKYRRTKYHDLLFESEDLSSPRGRDGLTHRIPEKKEDVRVVELLRRTELHLSDGGRASQIVSQNRRISVRRLQPEIERCQHVFQKSQESRKMDRGRM</sequence>
<protein>
    <submittedName>
        <fullName evidence="1">Uncharacterized protein</fullName>
    </submittedName>
</protein>
<name>A0AAV4NUR4_9ARAC</name>
<keyword evidence="2" id="KW-1185">Reference proteome</keyword>
<proteinExistence type="predicted"/>
<dbReference type="Proteomes" id="UP001054837">
    <property type="component" value="Unassembled WGS sequence"/>
</dbReference>
<evidence type="ECO:0000313" key="2">
    <source>
        <dbReference type="Proteomes" id="UP001054837"/>
    </source>
</evidence>
<evidence type="ECO:0000313" key="1">
    <source>
        <dbReference type="EMBL" id="GIX87483.1"/>
    </source>
</evidence>
<comment type="caution">
    <text evidence="1">The sequence shown here is derived from an EMBL/GenBank/DDBJ whole genome shotgun (WGS) entry which is preliminary data.</text>
</comment>
<organism evidence="1 2">
    <name type="scientific">Caerostris darwini</name>
    <dbReference type="NCBI Taxonomy" id="1538125"/>
    <lineage>
        <taxon>Eukaryota</taxon>
        <taxon>Metazoa</taxon>
        <taxon>Ecdysozoa</taxon>
        <taxon>Arthropoda</taxon>
        <taxon>Chelicerata</taxon>
        <taxon>Arachnida</taxon>
        <taxon>Araneae</taxon>
        <taxon>Araneomorphae</taxon>
        <taxon>Entelegynae</taxon>
        <taxon>Araneoidea</taxon>
        <taxon>Araneidae</taxon>
        <taxon>Caerostris</taxon>
    </lineage>
</organism>
<reference evidence="1 2" key="1">
    <citation type="submission" date="2021-06" db="EMBL/GenBank/DDBJ databases">
        <title>Caerostris darwini draft genome.</title>
        <authorList>
            <person name="Kono N."/>
            <person name="Arakawa K."/>
        </authorList>
    </citation>
    <scope>NUCLEOTIDE SEQUENCE [LARGE SCALE GENOMIC DNA]</scope>
</reference>
<dbReference type="EMBL" id="BPLQ01002005">
    <property type="protein sequence ID" value="GIX87483.1"/>
    <property type="molecule type" value="Genomic_DNA"/>
</dbReference>
<accession>A0AAV4NUR4</accession>